<feature type="region of interest" description="Disordered" evidence="2">
    <location>
        <begin position="119"/>
        <end position="138"/>
    </location>
</feature>
<dbReference type="EMBL" id="MTEJ01000258">
    <property type="protein sequence ID" value="OQX06136.1"/>
    <property type="molecule type" value="Genomic_DNA"/>
</dbReference>
<evidence type="ECO:0000313" key="5">
    <source>
        <dbReference type="Proteomes" id="UP000192491"/>
    </source>
</evidence>
<name>A0A1Y1QI04_9GAMM</name>
<organism evidence="4 5">
    <name type="scientific">Thiothrix lacustris</name>
    <dbReference type="NCBI Taxonomy" id="525917"/>
    <lineage>
        <taxon>Bacteria</taxon>
        <taxon>Pseudomonadati</taxon>
        <taxon>Pseudomonadota</taxon>
        <taxon>Gammaproteobacteria</taxon>
        <taxon>Thiotrichales</taxon>
        <taxon>Thiotrichaceae</taxon>
        <taxon>Thiothrix</taxon>
    </lineage>
</organism>
<evidence type="ECO:0000256" key="1">
    <source>
        <dbReference type="SAM" id="Coils"/>
    </source>
</evidence>
<protein>
    <submittedName>
        <fullName evidence="4">Uncharacterized protein</fullName>
    </submittedName>
</protein>
<evidence type="ECO:0000256" key="2">
    <source>
        <dbReference type="SAM" id="MobiDB-lite"/>
    </source>
</evidence>
<feature type="transmembrane region" description="Helical" evidence="3">
    <location>
        <begin position="12"/>
        <end position="33"/>
    </location>
</feature>
<feature type="transmembrane region" description="Helical" evidence="3">
    <location>
        <begin position="39"/>
        <end position="58"/>
    </location>
</feature>
<keyword evidence="3" id="KW-0812">Transmembrane</keyword>
<feature type="transmembrane region" description="Helical" evidence="3">
    <location>
        <begin position="84"/>
        <end position="102"/>
    </location>
</feature>
<feature type="coiled-coil region" evidence="1">
    <location>
        <begin position="183"/>
        <end position="220"/>
    </location>
</feature>
<accession>A0A1Y1QI04</accession>
<gene>
    <name evidence="4" type="ORF">BWK73_31680</name>
</gene>
<evidence type="ECO:0000256" key="3">
    <source>
        <dbReference type="SAM" id="Phobius"/>
    </source>
</evidence>
<keyword evidence="1" id="KW-0175">Coiled coil</keyword>
<comment type="caution">
    <text evidence="4">The sequence shown here is derived from an EMBL/GenBank/DDBJ whole genome shotgun (WGS) entry which is preliminary data.</text>
</comment>
<feature type="compositionally biased region" description="Polar residues" evidence="2">
    <location>
        <begin position="119"/>
        <end position="129"/>
    </location>
</feature>
<keyword evidence="3" id="KW-0472">Membrane</keyword>
<dbReference type="Proteomes" id="UP000192491">
    <property type="component" value="Unassembled WGS sequence"/>
</dbReference>
<feature type="transmembrane region" description="Helical" evidence="3">
    <location>
        <begin position="163"/>
        <end position="184"/>
    </location>
</feature>
<reference evidence="4 5" key="1">
    <citation type="submission" date="2017-01" db="EMBL/GenBank/DDBJ databases">
        <title>Novel large sulfur bacteria in the metagenomes of groundwater-fed chemosynthetic microbial mats in the Lake Huron basin.</title>
        <authorList>
            <person name="Sharrar A.M."/>
            <person name="Flood B.E."/>
            <person name="Bailey J.V."/>
            <person name="Jones D.S."/>
            <person name="Biddanda B."/>
            <person name="Ruberg S.A."/>
            <person name="Marcus D.N."/>
            <person name="Dick G.J."/>
        </authorList>
    </citation>
    <scope>NUCLEOTIDE SEQUENCE [LARGE SCALE GENOMIC DNA]</scope>
    <source>
        <strain evidence="4">A8</strain>
    </source>
</reference>
<proteinExistence type="predicted"/>
<evidence type="ECO:0000313" key="4">
    <source>
        <dbReference type="EMBL" id="OQX06136.1"/>
    </source>
</evidence>
<dbReference type="PROSITE" id="PS51257">
    <property type="entry name" value="PROKAR_LIPOPROTEIN"/>
    <property type="match status" value="1"/>
</dbReference>
<dbReference type="AlphaFoldDB" id="A0A1Y1QI04"/>
<keyword evidence="3" id="KW-1133">Transmembrane helix</keyword>
<sequence length="373" mass="43328">MYHLDAKSKYTTWAVLITGIFSFGMVISCIFVENEKHQSDWEIMFFEMLLLSVAYWLWREARRKDQINAIISVNKYIASWRRGIALLFFITGLQGIFIAAHIHNPLLIQSIPTHLNSTDNNSTPITSPEKQVDNKSDALPEKQVDNKSDALPEKQVNNKSEGLQTLLLTFMGIIIAVASAYYLVTLQGTWKQAKELLDKLENQKIEMDRLKYELNNLRQHEFDIMIAVGGFANFLSEHITTEEKYKIKILARSTIMGHVLEINEKITHVSLNEKQTLGYLVDISNGLKELYRCLAITPKEIENETDPNEKKKLTEYRHCIAYLPDSLLRKIRQNVEQLDYNALPPEEKEYINSTLKYTGKLERLIRDRMERDW</sequence>